<dbReference type="NCBIfam" id="NF010052">
    <property type="entry name" value="PRK13529.1"/>
    <property type="match status" value="1"/>
</dbReference>
<dbReference type="InterPro" id="IPR037062">
    <property type="entry name" value="Malic_N_dom_sf"/>
</dbReference>
<comment type="cofactor">
    <cofactor evidence="1">
        <name>Mn(2+)</name>
        <dbReference type="ChEBI" id="CHEBI:29035"/>
    </cofactor>
</comment>
<dbReference type="EMBL" id="CBTN010000093">
    <property type="protein sequence ID" value="CDH60452.1"/>
    <property type="molecule type" value="Genomic_DNA"/>
</dbReference>
<evidence type="ECO:0000259" key="9">
    <source>
        <dbReference type="SMART" id="SM00919"/>
    </source>
</evidence>
<dbReference type="STRING" id="1263082.A0A068SF46"/>
<dbReference type="GO" id="GO:0051287">
    <property type="term" value="F:NAD binding"/>
    <property type="evidence" value="ECO:0007669"/>
    <property type="project" value="InterPro"/>
</dbReference>
<protein>
    <recommendedName>
        <fullName evidence="8">Malic enzyme</fullName>
    </recommendedName>
</protein>
<dbReference type="OrthoDB" id="5365701at2759"/>
<dbReference type="CDD" id="cd05312">
    <property type="entry name" value="NAD_bind_1_malic_enz"/>
    <property type="match status" value="1"/>
</dbReference>
<feature type="binding site" evidence="6">
    <location>
        <position position="471"/>
    </location>
    <ligand>
        <name>(S)-malate</name>
        <dbReference type="ChEBI" id="CHEBI:15589"/>
    </ligand>
</feature>
<evidence type="ECO:0000256" key="3">
    <source>
        <dbReference type="ARBA" id="ARBA00022723"/>
    </source>
</evidence>
<dbReference type="InterPro" id="IPR012302">
    <property type="entry name" value="Malic_NAD-bd"/>
</dbReference>
<feature type="active site" description="Proton acceptor" evidence="5">
    <location>
        <position position="228"/>
    </location>
</feature>
<dbReference type="InterPro" id="IPR001891">
    <property type="entry name" value="Malic_OxRdtase"/>
</dbReference>
<feature type="binding site" evidence="6">
    <location>
        <position position="210"/>
    </location>
    <ligand>
        <name>(S)-malate</name>
        <dbReference type="ChEBI" id="CHEBI:15589"/>
    </ligand>
</feature>
<keyword evidence="3 7" id="KW-0479">Metal-binding</keyword>
<dbReference type="Gene3D" id="3.40.50.720">
    <property type="entry name" value="NAD(P)-binding Rossmann-like Domain"/>
    <property type="match status" value="1"/>
</dbReference>
<feature type="binding site" evidence="7">
    <location>
        <position position="299"/>
    </location>
    <ligand>
        <name>a divalent metal cation</name>
        <dbReference type="ChEBI" id="CHEBI:60240"/>
    </ligand>
</feature>
<proteinExistence type="inferred from homology"/>
<organism evidence="11 12">
    <name type="scientific">Lichtheimia corymbifera JMRC:FSU:9682</name>
    <dbReference type="NCBI Taxonomy" id="1263082"/>
    <lineage>
        <taxon>Eukaryota</taxon>
        <taxon>Fungi</taxon>
        <taxon>Fungi incertae sedis</taxon>
        <taxon>Mucoromycota</taxon>
        <taxon>Mucoromycotina</taxon>
        <taxon>Mucoromycetes</taxon>
        <taxon>Mucorales</taxon>
        <taxon>Lichtheimiaceae</taxon>
        <taxon>Lichtheimia</taxon>
    </lineage>
</organism>
<feature type="binding site" evidence="6">
    <location>
        <position position="516"/>
    </location>
    <ligand>
        <name>(S)-malate</name>
        <dbReference type="ChEBI" id="CHEBI:15589"/>
    </ligand>
</feature>
<dbReference type="PANTHER" id="PTHR23406:SF32">
    <property type="entry name" value="NADP-DEPENDENT MALIC ENZYME"/>
    <property type="match status" value="1"/>
</dbReference>
<sequence>MREKLPILLKRLPRNPPLSSLRTQSFRFQSTSSSSIAMPIVQQESLNVASNGPVKTSTASYATSPYYNQGTALTQEARTQLGLRGYAPVGVENLELQKTRALNQLRSKATDLEKYTFMAQLRNSNTRLFYKLVCDDIKEIAPIIYTPTVGEACAEYSNIYPFLGPPGAADGLYVSINDLPYLKDILRNYRKNSDGTIDEPEITVITDGSRILGLGDLGVGGIGIPIGKLQLYSGAAGIDPRKTLPIVLDFGTNTERYLNDPLYLGLKQKRPDEEKFYEAVDEVMKAIYEVFPNILVQFEDFSSEHAFGLLEKYQDKVFCFNDDIQGTGSVILAGFMNAVRLAKENAGVDPKDHRIVFFGAGSSAIGVAKQILSYFINEHGLSEEEAKKIFYLVDSKGLVTLDRGDRLAQHKVYFARSDNSQAQFRTLCDVIDYVKPTALIGLSAQHQAFTKEAVGKMAANNKLPIVFPLSNPMTNAECTFQQAMEYTDYKVLFASGTAFPPVTLPSGELKYAGQGNNMYIFPGLGLGAIVAKAARVSDSMVYEAAKGLSSSLLPEEIQNGNLYPELNRIREVSGEVAAAVANQAIQEGLARDPEMLEIATNYKGQEYKDRLLAYVKSHMWDANKDSHFSFSLPSPSL</sequence>
<dbReference type="InterPro" id="IPR036291">
    <property type="entry name" value="NAD(P)-bd_dom_sf"/>
</dbReference>
<evidence type="ECO:0000256" key="1">
    <source>
        <dbReference type="ARBA" id="ARBA00001936"/>
    </source>
</evidence>
<dbReference type="GO" id="GO:0005739">
    <property type="term" value="C:mitochondrion"/>
    <property type="evidence" value="ECO:0007669"/>
    <property type="project" value="TreeGrafter"/>
</dbReference>
<dbReference type="SMART" id="SM01274">
    <property type="entry name" value="malic"/>
    <property type="match status" value="1"/>
</dbReference>
<keyword evidence="4 8" id="KW-0560">Oxidoreductase</keyword>
<accession>A0A068SF46</accession>
<feature type="binding site" evidence="7">
    <location>
        <position position="300"/>
    </location>
    <ligand>
        <name>a divalent metal cation</name>
        <dbReference type="ChEBI" id="CHEBI:60240"/>
    </ligand>
</feature>
<dbReference type="Gene3D" id="3.40.50.10380">
    <property type="entry name" value="Malic enzyme, N-terminal domain"/>
    <property type="match status" value="1"/>
</dbReference>
<reference evidence="11" key="1">
    <citation type="submission" date="2013-08" db="EMBL/GenBank/DDBJ databases">
        <title>Gene expansion shapes genome architecture in the human pathogen Lichtheimia corymbifera: an evolutionary genomics analysis in the ancient terrestrial Mucorales (Mucoromycotina).</title>
        <authorList>
            <person name="Schwartze V.U."/>
            <person name="Winter S."/>
            <person name="Shelest E."/>
            <person name="Marcet-Houben M."/>
            <person name="Horn F."/>
            <person name="Wehner S."/>
            <person name="Hoffmann K."/>
            <person name="Riege K."/>
            <person name="Sammeth M."/>
            <person name="Nowrousian M."/>
            <person name="Valiante V."/>
            <person name="Linde J."/>
            <person name="Jacobsen I.D."/>
            <person name="Marz M."/>
            <person name="Brakhage A.A."/>
            <person name="Gabaldon T."/>
            <person name="Bocker S."/>
            <person name="Voigt K."/>
        </authorList>
    </citation>
    <scope>NUCLEOTIDE SEQUENCE [LARGE SCALE GENOMIC DNA]</scope>
    <source>
        <strain evidence="11">FSU 9682</strain>
    </source>
</reference>
<evidence type="ECO:0000313" key="11">
    <source>
        <dbReference type="EMBL" id="CDH60452.1"/>
    </source>
</evidence>
<dbReference type="Pfam" id="PF03949">
    <property type="entry name" value="Malic_M"/>
    <property type="match status" value="1"/>
</dbReference>
<dbReference type="PRINTS" id="PR00072">
    <property type="entry name" value="MALOXRDTASE"/>
</dbReference>
<dbReference type="InterPro" id="IPR015884">
    <property type="entry name" value="Malic_enzyme_CS"/>
</dbReference>
<feature type="active site" description="Proton donor" evidence="5">
    <location>
        <position position="145"/>
    </location>
</feature>
<dbReference type="PIRSF" id="PIRSF000106">
    <property type="entry name" value="ME"/>
    <property type="match status" value="1"/>
</dbReference>
<evidence type="ECO:0000256" key="7">
    <source>
        <dbReference type="PIRSR" id="PIRSR000106-3"/>
    </source>
</evidence>
<dbReference type="GO" id="GO:0006108">
    <property type="term" value="P:malate metabolic process"/>
    <property type="evidence" value="ECO:0007669"/>
    <property type="project" value="TreeGrafter"/>
</dbReference>
<evidence type="ECO:0000259" key="10">
    <source>
        <dbReference type="SMART" id="SM01274"/>
    </source>
</evidence>
<evidence type="ECO:0000313" key="12">
    <source>
        <dbReference type="Proteomes" id="UP000027586"/>
    </source>
</evidence>
<comment type="similarity">
    <text evidence="2 8">Belongs to the malic enzymes family.</text>
</comment>
<dbReference type="AlphaFoldDB" id="A0A068SF46"/>
<dbReference type="Pfam" id="PF00390">
    <property type="entry name" value="malic"/>
    <property type="match status" value="1"/>
</dbReference>
<evidence type="ECO:0000256" key="4">
    <source>
        <dbReference type="ARBA" id="ARBA00023002"/>
    </source>
</evidence>
<dbReference type="SUPFAM" id="SSF51735">
    <property type="entry name" value="NAD(P)-binding Rossmann-fold domains"/>
    <property type="match status" value="1"/>
</dbReference>
<dbReference type="InterPro" id="IPR046346">
    <property type="entry name" value="Aminoacid_DH-like_N_sf"/>
</dbReference>
<dbReference type="FunFam" id="3.40.50.720:FF:000182">
    <property type="entry name" value="NAD-dependent malic enzyme"/>
    <property type="match status" value="1"/>
</dbReference>
<evidence type="ECO:0000256" key="6">
    <source>
        <dbReference type="PIRSR" id="PIRSR000106-2"/>
    </source>
</evidence>
<dbReference type="SUPFAM" id="SSF53223">
    <property type="entry name" value="Aminoacid dehydrogenase-like, N-terminal domain"/>
    <property type="match status" value="1"/>
</dbReference>
<feature type="domain" description="Malic enzyme N-terminal" evidence="10">
    <location>
        <begin position="122"/>
        <end position="314"/>
    </location>
</feature>
<feature type="domain" description="Malic enzyme NAD-binding" evidence="9">
    <location>
        <begin position="324"/>
        <end position="585"/>
    </location>
</feature>
<evidence type="ECO:0000256" key="5">
    <source>
        <dbReference type="PIRSR" id="PIRSR000106-1"/>
    </source>
</evidence>
<evidence type="ECO:0000256" key="2">
    <source>
        <dbReference type="ARBA" id="ARBA00008785"/>
    </source>
</evidence>
<dbReference type="PANTHER" id="PTHR23406">
    <property type="entry name" value="MALIC ENZYME-RELATED"/>
    <property type="match status" value="1"/>
</dbReference>
<dbReference type="InterPro" id="IPR012301">
    <property type="entry name" value="Malic_N_dom"/>
</dbReference>
<evidence type="ECO:0000256" key="8">
    <source>
        <dbReference type="RuleBase" id="RU003426"/>
    </source>
</evidence>
<dbReference type="PROSITE" id="PS00331">
    <property type="entry name" value="MALIC_ENZYMES"/>
    <property type="match status" value="1"/>
</dbReference>
<dbReference type="GO" id="GO:0046872">
    <property type="term" value="F:metal ion binding"/>
    <property type="evidence" value="ECO:0007669"/>
    <property type="project" value="UniProtKB-KW"/>
</dbReference>
<gene>
    <name evidence="11" type="ORF">LCOR_11237.1</name>
</gene>
<name>A0A068SF46_9FUNG</name>
<keyword evidence="12" id="KW-1185">Reference proteome</keyword>
<dbReference type="GO" id="GO:0004471">
    <property type="term" value="F:malate dehydrogenase (decarboxylating) (NAD+) activity"/>
    <property type="evidence" value="ECO:0007669"/>
    <property type="project" value="TreeGrafter"/>
</dbReference>
<comment type="caution">
    <text evidence="11">The sequence shown here is derived from an EMBL/GenBank/DDBJ whole genome shotgun (WGS) entry which is preliminary data.</text>
</comment>
<dbReference type="VEuPathDB" id="FungiDB:LCOR_11237.1"/>
<comment type="cofactor">
    <cofactor evidence="7">
        <name>Mg(2+)</name>
        <dbReference type="ChEBI" id="CHEBI:18420"/>
    </cofactor>
    <cofactor evidence="7">
        <name>Mn(2+)</name>
        <dbReference type="ChEBI" id="CHEBI:29035"/>
    </cofactor>
    <text evidence="7">Divalent metal cations. Prefers magnesium or manganese.</text>
</comment>
<feature type="binding site" evidence="7">
    <location>
        <position position="323"/>
    </location>
    <ligand>
        <name>a divalent metal cation</name>
        <dbReference type="ChEBI" id="CHEBI:60240"/>
    </ligand>
</feature>
<dbReference type="SMART" id="SM00919">
    <property type="entry name" value="Malic_M"/>
    <property type="match status" value="1"/>
</dbReference>
<dbReference type="Proteomes" id="UP000027586">
    <property type="component" value="Unassembled WGS sequence"/>
</dbReference>